<accession>A0A076LTT9</accession>
<name>A0A076LTT9_9GAMM</name>
<sequence>MEKGAPQVAPFFVLRSTVAFAKSTEGWRQYIESYFFEGVVLRKTAFF</sequence>
<gene>
    <name evidence="1" type="ORF">ETEE_3685</name>
</gene>
<proteinExistence type="predicted"/>
<dbReference type="EMBL" id="CP006664">
    <property type="protein sequence ID" value="AIJ10097.1"/>
    <property type="molecule type" value="Genomic_DNA"/>
</dbReference>
<dbReference type="RefSeq" id="WP_156119379.1">
    <property type="nucleotide sequence ID" value="NZ_CP006664.1"/>
</dbReference>
<dbReference type="HOGENOM" id="CLU_3167484_0_0_6"/>
<reference evidence="1 2" key="1">
    <citation type="journal article" date="2012" name="PLoS ONE">
        <title>Edwardsiella comparative phylogenomics reveal the new intra/inter-species taxonomic relationships, virulence evolution and niche adaptation mechanisms.</title>
        <authorList>
            <person name="Yang M."/>
            <person name="Lv Y."/>
            <person name="Xiao J."/>
            <person name="Wu H."/>
            <person name="Zheng H."/>
            <person name="Liu Q."/>
            <person name="Zhang Y."/>
            <person name="Wang Q."/>
        </authorList>
    </citation>
    <scope>NUCLEOTIDE SEQUENCE [LARGE SCALE GENOMIC DNA]</scope>
    <source>
        <strain evidence="2">080813</strain>
    </source>
</reference>
<dbReference type="Proteomes" id="UP000028681">
    <property type="component" value="Chromosome"/>
</dbReference>
<evidence type="ECO:0000313" key="1">
    <source>
        <dbReference type="EMBL" id="AIJ10097.1"/>
    </source>
</evidence>
<dbReference type="KEGG" id="ete:ETEE_3685"/>
<dbReference type="GeneID" id="43502526"/>
<organism evidence="1 2">
    <name type="scientific">Edwardsiella anguillarum ET080813</name>
    <dbReference type="NCBI Taxonomy" id="667120"/>
    <lineage>
        <taxon>Bacteria</taxon>
        <taxon>Pseudomonadati</taxon>
        <taxon>Pseudomonadota</taxon>
        <taxon>Gammaproteobacteria</taxon>
        <taxon>Enterobacterales</taxon>
        <taxon>Hafniaceae</taxon>
        <taxon>Edwardsiella</taxon>
    </lineage>
</organism>
<evidence type="ECO:0000313" key="2">
    <source>
        <dbReference type="Proteomes" id="UP000028681"/>
    </source>
</evidence>
<dbReference type="AlphaFoldDB" id="A0A076LTT9"/>
<protein>
    <submittedName>
        <fullName evidence="1">Uncharacterized protein</fullName>
    </submittedName>
</protein>